<dbReference type="RefSeq" id="WP_250826318.1">
    <property type="nucleotide sequence ID" value="NZ_JAMOIL010000003.1"/>
</dbReference>
<organism evidence="10 11">
    <name type="scientific">Nocardioides bruguierae</name>
    <dbReference type="NCBI Taxonomy" id="2945102"/>
    <lineage>
        <taxon>Bacteria</taxon>
        <taxon>Bacillati</taxon>
        <taxon>Actinomycetota</taxon>
        <taxon>Actinomycetes</taxon>
        <taxon>Propionibacteriales</taxon>
        <taxon>Nocardioidaceae</taxon>
        <taxon>Nocardioides</taxon>
    </lineage>
</organism>
<dbReference type="Pfam" id="PF00528">
    <property type="entry name" value="BPD_transp_1"/>
    <property type="match status" value="1"/>
</dbReference>
<dbReference type="NCBIfam" id="TIGR01726">
    <property type="entry name" value="HEQRo_perm_3TM"/>
    <property type="match status" value="1"/>
</dbReference>
<keyword evidence="3" id="KW-1003">Cell membrane</keyword>
<keyword evidence="4 8" id="KW-0812">Transmembrane</keyword>
<dbReference type="InterPro" id="IPR043429">
    <property type="entry name" value="ArtM/GltK/GlnP/TcyL/YhdX-like"/>
</dbReference>
<evidence type="ECO:0000256" key="5">
    <source>
        <dbReference type="ARBA" id="ARBA00022970"/>
    </source>
</evidence>
<dbReference type="GO" id="GO:0043190">
    <property type="term" value="C:ATP-binding cassette (ABC) transporter complex"/>
    <property type="evidence" value="ECO:0007669"/>
    <property type="project" value="InterPro"/>
</dbReference>
<keyword evidence="2 8" id="KW-0813">Transport</keyword>
<dbReference type="InterPro" id="IPR000515">
    <property type="entry name" value="MetI-like"/>
</dbReference>
<keyword evidence="5" id="KW-0029">Amino-acid transport</keyword>
<dbReference type="InterPro" id="IPR035906">
    <property type="entry name" value="MetI-like_sf"/>
</dbReference>
<dbReference type="PROSITE" id="PS50928">
    <property type="entry name" value="ABC_TM1"/>
    <property type="match status" value="1"/>
</dbReference>
<dbReference type="PANTHER" id="PTHR30614:SF0">
    <property type="entry name" value="L-CYSTINE TRANSPORT SYSTEM PERMEASE PROTEIN TCYL"/>
    <property type="match status" value="1"/>
</dbReference>
<proteinExistence type="inferred from homology"/>
<comment type="subcellular location">
    <subcellularLocation>
        <location evidence="1 8">Cell membrane</location>
        <topology evidence="1 8">Multi-pass membrane protein</topology>
    </subcellularLocation>
</comment>
<evidence type="ECO:0000256" key="7">
    <source>
        <dbReference type="ARBA" id="ARBA00023136"/>
    </source>
</evidence>
<name>A0A9X2D5G1_9ACTN</name>
<evidence type="ECO:0000256" key="6">
    <source>
        <dbReference type="ARBA" id="ARBA00022989"/>
    </source>
</evidence>
<keyword evidence="7 8" id="KW-0472">Membrane</keyword>
<protein>
    <submittedName>
        <fullName evidence="10">Amino acid ABC transporter permease</fullName>
    </submittedName>
</protein>
<feature type="transmembrane region" description="Helical" evidence="8">
    <location>
        <begin position="75"/>
        <end position="94"/>
    </location>
</feature>
<reference evidence="10" key="1">
    <citation type="submission" date="2022-05" db="EMBL/GenBank/DDBJ databases">
        <authorList>
            <person name="Tuo L."/>
        </authorList>
    </citation>
    <scope>NUCLEOTIDE SEQUENCE</scope>
    <source>
        <strain evidence="10">BSK12Z-4</strain>
    </source>
</reference>
<dbReference type="GO" id="GO:0006865">
    <property type="term" value="P:amino acid transport"/>
    <property type="evidence" value="ECO:0007669"/>
    <property type="project" value="UniProtKB-KW"/>
</dbReference>
<evidence type="ECO:0000259" key="9">
    <source>
        <dbReference type="PROSITE" id="PS50928"/>
    </source>
</evidence>
<comment type="similarity">
    <text evidence="8">Belongs to the binding-protein-dependent transport system permease family.</text>
</comment>
<feature type="transmembrane region" description="Helical" evidence="8">
    <location>
        <begin position="123"/>
        <end position="141"/>
    </location>
</feature>
<dbReference type="PANTHER" id="PTHR30614">
    <property type="entry name" value="MEMBRANE COMPONENT OF AMINO ACID ABC TRANSPORTER"/>
    <property type="match status" value="1"/>
</dbReference>
<dbReference type="EMBL" id="JAMOIL010000003">
    <property type="protein sequence ID" value="MCM0619501.1"/>
    <property type="molecule type" value="Genomic_DNA"/>
</dbReference>
<evidence type="ECO:0000313" key="10">
    <source>
        <dbReference type="EMBL" id="MCM0619501.1"/>
    </source>
</evidence>
<dbReference type="AlphaFoldDB" id="A0A9X2D5G1"/>
<feature type="transmembrane region" description="Helical" evidence="8">
    <location>
        <begin position="173"/>
        <end position="193"/>
    </location>
</feature>
<keyword evidence="11" id="KW-1185">Reference proteome</keyword>
<evidence type="ECO:0000256" key="4">
    <source>
        <dbReference type="ARBA" id="ARBA00022692"/>
    </source>
</evidence>
<feature type="transmembrane region" description="Helical" evidence="8">
    <location>
        <begin position="46"/>
        <end position="69"/>
    </location>
</feature>
<comment type="caution">
    <text evidence="10">The sequence shown here is derived from an EMBL/GenBank/DDBJ whole genome shotgun (WGS) entry which is preliminary data.</text>
</comment>
<evidence type="ECO:0000313" key="11">
    <source>
        <dbReference type="Proteomes" id="UP001139485"/>
    </source>
</evidence>
<evidence type="ECO:0000256" key="3">
    <source>
        <dbReference type="ARBA" id="ARBA00022475"/>
    </source>
</evidence>
<gene>
    <name evidence="10" type="ORF">M8330_04215</name>
</gene>
<dbReference type="GO" id="GO:0022857">
    <property type="term" value="F:transmembrane transporter activity"/>
    <property type="evidence" value="ECO:0007669"/>
    <property type="project" value="InterPro"/>
</dbReference>
<dbReference type="Gene3D" id="1.10.3720.10">
    <property type="entry name" value="MetI-like"/>
    <property type="match status" value="1"/>
</dbReference>
<dbReference type="SUPFAM" id="SSF161098">
    <property type="entry name" value="MetI-like"/>
    <property type="match status" value="1"/>
</dbReference>
<sequence>MDFSLLPAALWLTAQITILSALIGMAAGVLVVLARRSRVAPLRWLAIAWTDVVRGVPPLVWLMLVFLGVGVFTPLGAAVIVFGLVASAYCAEIYRSGLEGVAKGQYEALDALGIPTRTGRLRVVVPQAAVISAPAVVSYVIGMVKDTSLASVIGVAELTFVANRAANRTGDGITPFVTVGVLYLLLSLVLALVGRAAAARAESGWAA</sequence>
<feature type="transmembrane region" description="Helical" evidence="8">
    <location>
        <begin position="12"/>
        <end position="34"/>
    </location>
</feature>
<feature type="domain" description="ABC transmembrane type-1" evidence="9">
    <location>
        <begin position="6"/>
        <end position="194"/>
    </location>
</feature>
<dbReference type="CDD" id="cd06261">
    <property type="entry name" value="TM_PBP2"/>
    <property type="match status" value="1"/>
</dbReference>
<evidence type="ECO:0000256" key="2">
    <source>
        <dbReference type="ARBA" id="ARBA00022448"/>
    </source>
</evidence>
<evidence type="ECO:0000256" key="8">
    <source>
        <dbReference type="RuleBase" id="RU363032"/>
    </source>
</evidence>
<dbReference type="Proteomes" id="UP001139485">
    <property type="component" value="Unassembled WGS sequence"/>
</dbReference>
<evidence type="ECO:0000256" key="1">
    <source>
        <dbReference type="ARBA" id="ARBA00004651"/>
    </source>
</evidence>
<accession>A0A9X2D5G1</accession>
<keyword evidence="6 8" id="KW-1133">Transmembrane helix</keyword>
<dbReference type="InterPro" id="IPR010065">
    <property type="entry name" value="AA_ABC_transptr_permease_3TM"/>
</dbReference>